<comment type="caution">
    <text evidence="1">The sequence shown here is derived from an EMBL/GenBank/DDBJ whole genome shotgun (WGS) entry which is preliminary data.</text>
</comment>
<organism evidence="1 2">
    <name type="scientific">Tissierella pigra</name>
    <dbReference type="NCBI Taxonomy" id="2607614"/>
    <lineage>
        <taxon>Bacteria</taxon>
        <taxon>Bacillati</taxon>
        <taxon>Bacillota</taxon>
        <taxon>Tissierellia</taxon>
        <taxon>Tissierellales</taxon>
        <taxon>Tissierellaceae</taxon>
        <taxon>Tissierella</taxon>
    </lineage>
</organism>
<dbReference type="Pfam" id="PF14070">
    <property type="entry name" value="YjfB_motility"/>
    <property type="match status" value="1"/>
</dbReference>
<dbReference type="InterPro" id="IPR025906">
    <property type="entry name" value="YjfB_motility"/>
</dbReference>
<name>A0A6N7XUG1_9FIRM</name>
<dbReference type="Proteomes" id="UP000469523">
    <property type="component" value="Unassembled WGS sequence"/>
</dbReference>
<sequence length="46" mass="5281">MKLVQEASISVLKMAMDTSQAWSYRFTTDARSKYKNNGAICKSTYR</sequence>
<accession>A0A6N7XUG1</accession>
<evidence type="ECO:0000313" key="2">
    <source>
        <dbReference type="Proteomes" id="UP000469523"/>
    </source>
</evidence>
<keyword evidence="2" id="KW-1185">Reference proteome</keyword>
<dbReference type="AlphaFoldDB" id="A0A6N7XUG1"/>
<protein>
    <submittedName>
        <fullName evidence="1">Uncharacterized protein</fullName>
    </submittedName>
</protein>
<dbReference type="EMBL" id="VUNQ01000002">
    <property type="protein sequence ID" value="MSU00125.1"/>
    <property type="molecule type" value="Genomic_DNA"/>
</dbReference>
<evidence type="ECO:0000313" key="1">
    <source>
        <dbReference type="EMBL" id="MSU00125.1"/>
    </source>
</evidence>
<reference evidence="1 2" key="1">
    <citation type="submission" date="2019-09" db="EMBL/GenBank/DDBJ databases">
        <title>In-depth cultivation of the pig gut microbiome towards novel bacterial diversity and tailored functional studies.</title>
        <authorList>
            <person name="Wylensek D."/>
            <person name="Hitch T.C.A."/>
            <person name="Clavel T."/>
        </authorList>
    </citation>
    <scope>NUCLEOTIDE SEQUENCE [LARGE SCALE GENOMIC DNA]</scope>
    <source>
        <strain evidence="1 2">WCA3-693-APC-4?</strain>
    </source>
</reference>
<gene>
    <name evidence="1" type="ORF">FYJ83_01415</name>
</gene>
<proteinExistence type="predicted"/>